<proteinExistence type="predicted"/>
<dbReference type="Pfam" id="PF13855">
    <property type="entry name" value="LRR_8"/>
    <property type="match status" value="1"/>
</dbReference>
<dbReference type="InterPro" id="IPR032675">
    <property type="entry name" value="LRR_dom_sf"/>
</dbReference>
<reference evidence="6 7" key="1">
    <citation type="journal article" date="2023" name="Commun. Biol.">
        <title>Genome analysis of Parmales, the sister group of diatoms, reveals the evolutionary specialization of diatoms from phago-mixotrophs to photoautotrophs.</title>
        <authorList>
            <person name="Ban H."/>
            <person name="Sato S."/>
            <person name="Yoshikawa S."/>
            <person name="Yamada K."/>
            <person name="Nakamura Y."/>
            <person name="Ichinomiya M."/>
            <person name="Sato N."/>
            <person name="Blanc-Mathieu R."/>
            <person name="Endo H."/>
            <person name="Kuwata A."/>
            <person name="Ogata H."/>
        </authorList>
    </citation>
    <scope>NUCLEOTIDE SEQUENCE [LARGE SCALE GENOMIC DNA]</scope>
</reference>
<feature type="coiled-coil region" evidence="5">
    <location>
        <begin position="563"/>
        <end position="590"/>
    </location>
</feature>
<keyword evidence="5" id="KW-0175">Coiled coil</keyword>
<evidence type="ECO:0000256" key="3">
    <source>
        <dbReference type="ARBA" id="ARBA00022614"/>
    </source>
</evidence>
<keyword evidence="2" id="KW-0963">Cytoplasm</keyword>
<organism evidence="6 7">
    <name type="scientific">Tetraparma gracilis</name>
    <dbReference type="NCBI Taxonomy" id="2962635"/>
    <lineage>
        <taxon>Eukaryota</taxon>
        <taxon>Sar</taxon>
        <taxon>Stramenopiles</taxon>
        <taxon>Ochrophyta</taxon>
        <taxon>Bolidophyceae</taxon>
        <taxon>Parmales</taxon>
        <taxon>Triparmaceae</taxon>
        <taxon>Tetraparma</taxon>
    </lineage>
</organism>
<evidence type="ECO:0000256" key="5">
    <source>
        <dbReference type="SAM" id="Coils"/>
    </source>
</evidence>
<sequence length="622" mass="67387">MDFSNVPPPKWQPVTASQKAKYQRLTSMSQPLPTTNMTPADCNLQGHMKYRVRPVPTDDQVAERKEASRRLREKRTVVESEIRKGMRDGVLDGFMVLEGCGADPAKGNLLPDEGRHCDVSGRGLGSVDQEDLTYYTRLSFMDAGDNALGLAMFAPLPRLQELRLHCNGITTAVGLAAAVAAGGFANLTTLDLSYNALSVSEFGVLSVLPALTELDVTYNMLALLPPPDVMASFKRLRTLNASNNGFESDTVLISLSMAPLLSNLNLSYNYLQRIPKDVIEEGCFSHLETLSIAYNYVEEEEELLPAVLIERLNRLLVFGNPLCGPSGDDPSGESVDRVVEASIEARDGWGDNELVVVTTAGDKDAKSGGSGKRQALYKDLQMSAVMEDNVPTAAQFRRAGNRALNVVGLQPEVRTASAPSNHHYEHASRASHDASNTFVTGLELEDEEADGAEEFDHGLVVPGSLLQKSLNASNAGKQDPSKLTAAIYALRHALKSTDAEGLALKINDPKTGVNRPNASYRARMIPKREFKERGGADEEKEGGQESGMRAVTPGVINAALKARSEGKNALHELEDMLSEMNDRMEDIEADGRARTAGVASRSGDRAIGNLVSMVNNVVEEFD</sequence>
<name>A0ABQ6MS51_9STRA</name>
<comment type="subcellular location">
    <subcellularLocation>
        <location evidence="1">Cytoplasm</location>
    </subcellularLocation>
</comment>
<dbReference type="InterPro" id="IPR001611">
    <property type="entry name" value="Leu-rich_rpt"/>
</dbReference>
<keyword evidence="4" id="KW-0677">Repeat</keyword>
<dbReference type="Gene3D" id="3.80.10.10">
    <property type="entry name" value="Ribonuclease Inhibitor"/>
    <property type="match status" value="1"/>
</dbReference>
<evidence type="ECO:0000313" key="6">
    <source>
        <dbReference type="EMBL" id="GMI31077.1"/>
    </source>
</evidence>
<evidence type="ECO:0000256" key="2">
    <source>
        <dbReference type="ARBA" id="ARBA00022490"/>
    </source>
</evidence>
<dbReference type="SUPFAM" id="SSF52058">
    <property type="entry name" value="L domain-like"/>
    <property type="match status" value="1"/>
</dbReference>
<comment type="caution">
    <text evidence="6">The sequence shown here is derived from an EMBL/GenBank/DDBJ whole genome shotgun (WGS) entry which is preliminary data.</text>
</comment>
<dbReference type="PANTHER" id="PTHR22710:SF2">
    <property type="entry name" value="X-RAY RADIATION RESISTANCE-ASSOCIATED PROTEIN 1"/>
    <property type="match status" value="1"/>
</dbReference>
<protein>
    <submittedName>
        <fullName evidence="6">Uncharacterized protein</fullName>
    </submittedName>
</protein>
<accession>A0ABQ6MS51</accession>
<keyword evidence="3" id="KW-0433">Leucine-rich repeat</keyword>
<evidence type="ECO:0000313" key="7">
    <source>
        <dbReference type="Proteomes" id="UP001165060"/>
    </source>
</evidence>
<dbReference type="EMBL" id="BRYB01000488">
    <property type="protein sequence ID" value="GMI31077.1"/>
    <property type="molecule type" value="Genomic_DNA"/>
</dbReference>
<evidence type="ECO:0000256" key="4">
    <source>
        <dbReference type="ARBA" id="ARBA00022737"/>
    </source>
</evidence>
<dbReference type="PANTHER" id="PTHR22710">
    <property type="entry name" value="X-RAY RADIATION RESISTANCE ASSOCIATED PROTEIN 1 XRRA1"/>
    <property type="match status" value="1"/>
</dbReference>
<keyword evidence="7" id="KW-1185">Reference proteome</keyword>
<dbReference type="Proteomes" id="UP001165060">
    <property type="component" value="Unassembled WGS sequence"/>
</dbReference>
<evidence type="ECO:0000256" key="1">
    <source>
        <dbReference type="ARBA" id="ARBA00004496"/>
    </source>
</evidence>
<gene>
    <name evidence="6" type="ORF">TeGR_g13443</name>
</gene>